<evidence type="ECO:0000256" key="8">
    <source>
        <dbReference type="SAM" id="Phobius"/>
    </source>
</evidence>
<name>A0AAV2YML4_9STRA</name>
<evidence type="ECO:0000256" key="2">
    <source>
        <dbReference type="ARBA" id="ARBA00022692"/>
    </source>
</evidence>
<evidence type="ECO:0000256" key="4">
    <source>
        <dbReference type="ARBA" id="ARBA00022989"/>
    </source>
</evidence>
<evidence type="ECO:0000256" key="7">
    <source>
        <dbReference type="SAM" id="MobiDB-lite"/>
    </source>
</evidence>
<evidence type="ECO:0000313" key="10">
    <source>
        <dbReference type="Proteomes" id="UP001146120"/>
    </source>
</evidence>
<comment type="subcellular location">
    <subcellularLocation>
        <location evidence="1">Endoplasmic reticulum membrane</location>
        <topology evidence="1">Multi-pass membrane protein</topology>
    </subcellularLocation>
</comment>
<evidence type="ECO:0000313" key="9">
    <source>
        <dbReference type="EMBL" id="DAZ94324.1"/>
    </source>
</evidence>
<dbReference type="GO" id="GO:0005789">
    <property type="term" value="C:endoplasmic reticulum membrane"/>
    <property type="evidence" value="ECO:0007669"/>
    <property type="project" value="UniProtKB-SubCell"/>
</dbReference>
<dbReference type="PANTHER" id="PTHR21212:SF0">
    <property type="entry name" value="SEIPIN"/>
    <property type="match status" value="1"/>
</dbReference>
<dbReference type="AlphaFoldDB" id="A0AAV2YML4"/>
<dbReference type="EMBL" id="DAKRPA010000256">
    <property type="protein sequence ID" value="DAZ94324.1"/>
    <property type="molecule type" value="Genomic_DNA"/>
</dbReference>
<feature type="transmembrane region" description="Helical" evidence="8">
    <location>
        <begin position="271"/>
        <end position="298"/>
    </location>
</feature>
<dbReference type="PANTHER" id="PTHR21212">
    <property type="entry name" value="BERNARDINELLI-SEIP CONGENITAL LIPODYSTROPHY 2 HOMOLOG BSCL2 PROTEIN"/>
    <property type="match status" value="1"/>
</dbReference>
<dbReference type="GO" id="GO:0140042">
    <property type="term" value="P:lipid droplet formation"/>
    <property type="evidence" value="ECO:0007669"/>
    <property type="project" value="UniProtKB-ARBA"/>
</dbReference>
<dbReference type="Proteomes" id="UP001146120">
    <property type="component" value="Unassembled WGS sequence"/>
</dbReference>
<reference evidence="9" key="2">
    <citation type="journal article" date="2023" name="Microbiol Resour">
        <title>Decontamination and Annotation of the Draft Genome Sequence of the Oomycete Lagenidium giganteum ARSEF 373.</title>
        <authorList>
            <person name="Morgan W.R."/>
            <person name="Tartar A."/>
        </authorList>
    </citation>
    <scope>NUCLEOTIDE SEQUENCE</scope>
    <source>
        <strain evidence="9">ARSEF 373</strain>
    </source>
</reference>
<evidence type="ECO:0008006" key="11">
    <source>
        <dbReference type="Google" id="ProtNLM"/>
    </source>
</evidence>
<comment type="caution">
    <text evidence="9">The sequence shown here is derived from an EMBL/GenBank/DDBJ whole genome shotgun (WGS) entry which is preliminary data.</text>
</comment>
<organism evidence="9 10">
    <name type="scientific">Lagenidium giganteum</name>
    <dbReference type="NCBI Taxonomy" id="4803"/>
    <lineage>
        <taxon>Eukaryota</taxon>
        <taxon>Sar</taxon>
        <taxon>Stramenopiles</taxon>
        <taxon>Oomycota</taxon>
        <taxon>Peronosporomycetes</taxon>
        <taxon>Pythiales</taxon>
        <taxon>Pythiaceae</taxon>
    </lineage>
</organism>
<keyword evidence="5" id="KW-0443">Lipid metabolism</keyword>
<proteinExistence type="predicted"/>
<keyword evidence="4 8" id="KW-1133">Transmembrane helix</keyword>
<dbReference type="GO" id="GO:0006629">
    <property type="term" value="P:lipid metabolic process"/>
    <property type="evidence" value="ECO:0007669"/>
    <property type="project" value="UniProtKB-KW"/>
</dbReference>
<keyword evidence="6 8" id="KW-0472">Membrane</keyword>
<evidence type="ECO:0000256" key="3">
    <source>
        <dbReference type="ARBA" id="ARBA00022824"/>
    </source>
</evidence>
<keyword evidence="2 8" id="KW-0812">Transmembrane</keyword>
<accession>A0AAV2YML4</accession>
<evidence type="ECO:0000256" key="6">
    <source>
        <dbReference type="ARBA" id="ARBA00023136"/>
    </source>
</evidence>
<dbReference type="InterPro" id="IPR009617">
    <property type="entry name" value="Seipin"/>
</dbReference>
<feature type="region of interest" description="Disordered" evidence="7">
    <location>
        <begin position="324"/>
        <end position="358"/>
    </location>
</feature>
<sequence length="382" mass="41874">MGWVPWGALLSLLPYGGGGASGNEEAAEEDRRRSRDELIQSLQEYSRTLLRWSLRLAQIGVVLTFLLAGATLFYGLIYYLIIPARLHEQEIFFDYGNHAALSKTGLTELSLPQAKLDLLAPTQQWHAAPHVPKPARASSALVPGVKYDVYIELVVPESATNVNVGMFMVSTALGTHDGELLATSERPAIVHHSHALVRWARVMFWLVPHALGLTEPSQSVLVQAINGFQESKAHPLTTVNITLNNPEVQIYSAKLTIIAQLSGVRFLMYHWAVPTALVVILNLVLAEAVALMILYAFYRLPQPEDATPGVAIPPIDDSASDLSTAFERRHSSDSQGSHKEVSYDPSQDSGRTAVDDPEREARIRFRAAASLVSHSLASDAMQ</sequence>
<evidence type="ECO:0000256" key="1">
    <source>
        <dbReference type="ARBA" id="ARBA00004477"/>
    </source>
</evidence>
<dbReference type="Pfam" id="PF06775">
    <property type="entry name" value="Seipin"/>
    <property type="match status" value="1"/>
</dbReference>
<evidence type="ECO:0000256" key="5">
    <source>
        <dbReference type="ARBA" id="ARBA00023098"/>
    </source>
</evidence>
<keyword evidence="3" id="KW-0256">Endoplasmic reticulum</keyword>
<dbReference type="CDD" id="cd23995">
    <property type="entry name" value="Seipin_BSCL2_like"/>
    <property type="match status" value="1"/>
</dbReference>
<feature type="compositionally biased region" description="Basic and acidic residues" evidence="7">
    <location>
        <begin position="326"/>
        <end position="342"/>
    </location>
</feature>
<gene>
    <name evidence="9" type="ORF">N0F65_012127</name>
</gene>
<feature type="transmembrane region" description="Helical" evidence="8">
    <location>
        <begin position="56"/>
        <end position="81"/>
    </location>
</feature>
<protein>
    <recommendedName>
        <fullName evidence="11">Seipin</fullName>
    </recommendedName>
</protein>
<keyword evidence="10" id="KW-1185">Reference proteome</keyword>
<reference evidence="9" key="1">
    <citation type="submission" date="2022-11" db="EMBL/GenBank/DDBJ databases">
        <authorList>
            <person name="Morgan W.R."/>
            <person name="Tartar A."/>
        </authorList>
    </citation>
    <scope>NUCLEOTIDE SEQUENCE</scope>
    <source>
        <strain evidence="9">ARSEF 373</strain>
    </source>
</reference>